<sequence length="122" mass="13562">MAGTSIARTGTDDPLRAPFPYHDYPLAQDGKEIKENVLRLEKETQTQSCFSSFLGSTHVYHLHHSRLSTGICQGREKHQPLVALLHYQSRGSSGRLFVIQMDNGRKGKNVVPVQKRPGSCCG</sequence>
<comment type="caution">
    <text evidence="2">The sequence shown here is derived from an EMBL/GenBank/DDBJ whole genome shotgun (WGS) entry which is preliminary data.</text>
</comment>
<evidence type="ECO:0000256" key="1">
    <source>
        <dbReference type="SAM" id="MobiDB-lite"/>
    </source>
</evidence>
<proteinExistence type="predicted"/>
<evidence type="ECO:0000313" key="2">
    <source>
        <dbReference type="EMBL" id="KAL2270344.1"/>
    </source>
</evidence>
<organism evidence="2 3">
    <name type="scientific">Remersonia thermophila</name>
    <dbReference type="NCBI Taxonomy" id="72144"/>
    <lineage>
        <taxon>Eukaryota</taxon>
        <taxon>Fungi</taxon>
        <taxon>Dikarya</taxon>
        <taxon>Ascomycota</taxon>
        <taxon>Pezizomycotina</taxon>
        <taxon>Sordariomycetes</taxon>
        <taxon>Sordariomycetidae</taxon>
        <taxon>Sordariales</taxon>
        <taxon>Sordariales incertae sedis</taxon>
        <taxon>Remersonia</taxon>
    </lineage>
</organism>
<accession>A0ABR4DM16</accession>
<feature type="region of interest" description="Disordered" evidence="1">
    <location>
        <begin position="1"/>
        <end position="20"/>
    </location>
</feature>
<evidence type="ECO:0000313" key="3">
    <source>
        <dbReference type="Proteomes" id="UP001600064"/>
    </source>
</evidence>
<reference evidence="2 3" key="1">
    <citation type="journal article" date="2024" name="Commun. Biol.">
        <title>Comparative genomic analysis of thermophilic fungi reveals convergent evolutionary adaptations and gene losses.</title>
        <authorList>
            <person name="Steindorff A.S."/>
            <person name="Aguilar-Pontes M.V."/>
            <person name="Robinson A.J."/>
            <person name="Andreopoulos B."/>
            <person name="LaButti K."/>
            <person name="Kuo A."/>
            <person name="Mondo S."/>
            <person name="Riley R."/>
            <person name="Otillar R."/>
            <person name="Haridas S."/>
            <person name="Lipzen A."/>
            <person name="Grimwood J."/>
            <person name="Schmutz J."/>
            <person name="Clum A."/>
            <person name="Reid I.D."/>
            <person name="Moisan M.C."/>
            <person name="Butler G."/>
            <person name="Nguyen T.T.M."/>
            <person name="Dewar K."/>
            <person name="Conant G."/>
            <person name="Drula E."/>
            <person name="Henrissat B."/>
            <person name="Hansel C."/>
            <person name="Singer S."/>
            <person name="Hutchinson M.I."/>
            <person name="de Vries R.P."/>
            <person name="Natvig D.O."/>
            <person name="Powell A.J."/>
            <person name="Tsang A."/>
            <person name="Grigoriev I.V."/>
        </authorList>
    </citation>
    <scope>NUCLEOTIDE SEQUENCE [LARGE SCALE GENOMIC DNA]</scope>
    <source>
        <strain evidence="2 3">ATCC 22073</strain>
    </source>
</reference>
<dbReference type="EMBL" id="JAZGUE010000002">
    <property type="protein sequence ID" value="KAL2270344.1"/>
    <property type="molecule type" value="Genomic_DNA"/>
</dbReference>
<gene>
    <name evidence="2" type="ORF">VTJ83DRAFT_2528</name>
</gene>
<dbReference type="Proteomes" id="UP001600064">
    <property type="component" value="Unassembled WGS sequence"/>
</dbReference>
<keyword evidence="3" id="KW-1185">Reference proteome</keyword>
<name>A0ABR4DM16_9PEZI</name>
<dbReference type="GeneID" id="98123452"/>
<dbReference type="RefSeq" id="XP_070869068.1">
    <property type="nucleotide sequence ID" value="XM_071008808.1"/>
</dbReference>
<protein>
    <submittedName>
        <fullName evidence="2">Uncharacterized protein</fullName>
    </submittedName>
</protein>